<feature type="compositionally biased region" description="Basic residues" evidence="1">
    <location>
        <begin position="225"/>
        <end position="235"/>
    </location>
</feature>
<gene>
    <name evidence="2" type="ORF">WR25_21318</name>
</gene>
<evidence type="ECO:0000256" key="1">
    <source>
        <dbReference type="SAM" id="MobiDB-lite"/>
    </source>
</evidence>
<keyword evidence="3" id="KW-1185">Reference proteome</keyword>
<sequence>MRGVAPFQLDQARMAFLHRGLPDRVDHRIVGGERVAARDGERRMMLARQLLGGQFQLGRPEVAGAGVDEVADQRGRGGDAQHLFDPRRIAGQQDAGPGVVGAAIAVEAILPQHPAERRRTDLARDAIGASRQRLGKLGERPRVGGAGDGDAVDVLVDEHRRAARLAGEALRGERGAHPLRLATQPRVIGIGGDQVDRAGGLSTVGLEQGIGHVSWPGTRGIVRSAARHRVPRRSRSTASGRDRSRRIGAGRSHRAAAWVRRVRSWSARPAGRGCSYSRRAPAA</sequence>
<dbReference type="AlphaFoldDB" id="A0A2A2K2A9"/>
<evidence type="ECO:0000313" key="3">
    <source>
        <dbReference type="Proteomes" id="UP000218231"/>
    </source>
</evidence>
<protein>
    <submittedName>
        <fullName evidence="2">Uncharacterized protein</fullName>
    </submittedName>
</protein>
<proteinExistence type="predicted"/>
<organism evidence="2 3">
    <name type="scientific">Diploscapter pachys</name>
    <dbReference type="NCBI Taxonomy" id="2018661"/>
    <lineage>
        <taxon>Eukaryota</taxon>
        <taxon>Metazoa</taxon>
        <taxon>Ecdysozoa</taxon>
        <taxon>Nematoda</taxon>
        <taxon>Chromadorea</taxon>
        <taxon>Rhabditida</taxon>
        <taxon>Rhabditina</taxon>
        <taxon>Rhabditomorpha</taxon>
        <taxon>Rhabditoidea</taxon>
        <taxon>Rhabditidae</taxon>
        <taxon>Diploscapter</taxon>
    </lineage>
</organism>
<feature type="compositionally biased region" description="Basic residues" evidence="1">
    <location>
        <begin position="243"/>
        <end position="253"/>
    </location>
</feature>
<comment type="caution">
    <text evidence="2">The sequence shown here is derived from an EMBL/GenBank/DDBJ whole genome shotgun (WGS) entry which is preliminary data.</text>
</comment>
<accession>A0A2A2K2A9</accession>
<dbReference type="Proteomes" id="UP000218231">
    <property type="component" value="Unassembled WGS sequence"/>
</dbReference>
<feature type="region of interest" description="Disordered" evidence="1">
    <location>
        <begin position="225"/>
        <end position="253"/>
    </location>
</feature>
<evidence type="ECO:0000313" key="2">
    <source>
        <dbReference type="EMBL" id="PAV68136.1"/>
    </source>
</evidence>
<name>A0A2A2K2A9_9BILA</name>
<dbReference type="EMBL" id="LIAE01009806">
    <property type="protein sequence ID" value="PAV68136.1"/>
    <property type="molecule type" value="Genomic_DNA"/>
</dbReference>
<reference evidence="2 3" key="1">
    <citation type="journal article" date="2017" name="Curr. Biol.">
        <title>Genome architecture and evolution of a unichromosomal asexual nematode.</title>
        <authorList>
            <person name="Fradin H."/>
            <person name="Zegar C."/>
            <person name="Gutwein M."/>
            <person name="Lucas J."/>
            <person name="Kovtun M."/>
            <person name="Corcoran D."/>
            <person name="Baugh L.R."/>
            <person name="Kiontke K."/>
            <person name="Gunsalus K."/>
            <person name="Fitch D.H."/>
            <person name="Piano F."/>
        </authorList>
    </citation>
    <scope>NUCLEOTIDE SEQUENCE [LARGE SCALE GENOMIC DNA]</scope>
    <source>
        <strain evidence="2">PF1309</strain>
    </source>
</reference>